<keyword evidence="2" id="KW-1185">Reference proteome</keyword>
<feature type="non-terminal residue" evidence="1">
    <location>
        <position position="1"/>
    </location>
</feature>
<proteinExistence type="predicted"/>
<organism evidence="1 2">
    <name type="scientific">Penaeus vannamei</name>
    <name type="common">Whiteleg shrimp</name>
    <name type="synonym">Litopenaeus vannamei</name>
    <dbReference type="NCBI Taxonomy" id="6689"/>
    <lineage>
        <taxon>Eukaryota</taxon>
        <taxon>Metazoa</taxon>
        <taxon>Ecdysozoa</taxon>
        <taxon>Arthropoda</taxon>
        <taxon>Crustacea</taxon>
        <taxon>Multicrustacea</taxon>
        <taxon>Malacostraca</taxon>
        <taxon>Eumalacostraca</taxon>
        <taxon>Eucarida</taxon>
        <taxon>Decapoda</taxon>
        <taxon>Dendrobranchiata</taxon>
        <taxon>Penaeoidea</taxon>
        <taxon>Penaeidae</taxon>
        <taxon>Penaeus</taxon>
    </lineage>
</organism>
<reference evidence="1 2" key="2">
    <citation type="submission" date="2019-01" db="EMBL/GenBank/DDBJ databases">
        <title>The decoding of complex shrimp genome reveals the adaptation for benthos swimmer, frequently molting mechanism and breeding impact on genome.</title>
        <authorList>
            <person name="Sun Y."/>
            <person name="Gao Y."/>
            <person name="Yu Y."/>
        </authorList>
    </citation>
    <scope>NUCLEOTIDE SEQUENCE [LARGE SCALE GENOMIC DNA]</scope>
    <source>
        <tissue evidence="1">Muscle</tissue>
    </source>
</reference>
<comment type="caution">
    <text evidence="1">The sequence shown here is derived from an EMBL/GenBank/DDBJ whole genome shotgun (WGS) entry which is preliminary data.</text>
</comment>
<reference evidence="1 2" key="1">
    <citation type="submission" date="2018-04" db="EMBL/GenBank/DDBJ databases">
        <authorList>
            <person name="Zhang X."/>
            <person name="Yuan J."/>
            <person name="Li F."/>
            <person name="Xiang J."/>
        </authorList>
    </citation>
    <scope>NUCLEOTIDE SEQUENCE [LARGE SCALE GENOMIC DNA]</scope>
    <source>
        <tissue evidence="1">Muscle</tissue>
    </source>
</reference>
<evidence type="ECO:0000313" key="1">
    <source>
        <dbReference type="EMBL" id="ROT86004.1"/>
    </source>
</evidence>
<dbReference type="STRING" id="6689.A0A423UBB3"/>
<gene>
    <name evidence="1" type="ORF">C7M84_023684</name>
</gene>
<accession>A0A423UBB3</accession>
<sequence length="153" mass="16984">FVVTRHGTEEVVAVALNFDLHDEPVVEDISPKLTYVLGFLEECEAPQRSKLPQGIGNVIHSFMMGTLVELGPVENVVLIQIMERENLTLASKRGYKAVFTTNTSGLTQQVCDDLLSYEVLADYQVNLWIAPDGTKPFKDAPSTQRAVTTVKYI</sequence>
<dbReference type="Proteomes" id="UP000283509">
    <property type="component" value="Unassembled WGS sequence"/>
</dbReference>
<name>A0A423UBB3_PENVA</name>
<dbReference type="EMBL" id="QCYY01000073">
    <property type="protein sequence ID" value="ROT86004.1"/>
    <property type="molecule type" value="Genomic_DNA"/>
</dbReference>
<evidence type="ECO:0000313" key="2">
    <source>
        <dbReference type="Proteomes" id="UP000283509"/>
    </source>
</evidence>
<dbReference type="AlphaFoldDB" id="A0A423UBB3"/>
<dbReference type="Gene3D" id="3.40.630.30">
    <property type="match status" value="1"/>
</dbReference>
<protein>
    <submittedName>
        <fullName evidence="1">Uncharacterized protein</fullName>
    </submittedName>
</protein>